<dbReference type="EMBL" id="CP015199">
    <property type="protein sequence ID" value="ANF49457.1"/>
    <property type="molecule type" value="Genomic_DNA"/>
</dbReference>
<evidence type="ECO:0000256" key="2">
    <source>
        <dbReference type="ARBA" id="ARBA00005833"/>
    </source>
</evidence>
<sequence length="422" mass="48290">MEKIIIVGAGASGLMAGYELSKQGFNIEIIEAQNRIGGRIKSKSINSFPYFLELGAEFVHGNLPTTLRLLDEAKIPYYKTEGDIWNYEDGNFNQDDNFSEYFEAFHEKLSQLKEDSSVYQFLEKEFKGESYSKLRKSILNFVQGYDGADPNEMSVFSLREENPDSEEDEYTIEGGYSSLMEYLYLKCRENSVNFHFSEIITHANWKKNEVFIKSKSDKEYKAEKVIFTLPIALLQQESIEFKPQIPEYISAANEIGSGHAIKFIFQFNSEFFKTTKMSKLEDLHLLLSNEEIPTWWMHKTKPALLTGWLGGPKAFELRNSSKEELLNRSLKTLHHFFCLPENIISENLENWEISVPSADPFAKCAYSYNKINSEKARKVLNTPIEQTLYFAGEALYTGNATGTVEAALVTGENTAKKIIHLK</sequence>
<dbReference type="SUPFAM" id="SSF54373">
    <property type="entry name" value="FAD-linked reductases, C-terminal domain"/>
    <property type="match status" value="1"/>
</dbReference>
<keyword evidence="5" id="KW-0073">Auxin biosynthesis</keyword>
<comment type="similarity">
    <text evidence="2">Belongs to the tryptophan 2-monooxygenase family.</text>
</comment>
<keyword evidence="9" id="KW-1185">Reference proteome</keyword>
<dbReference type="STRING" id="1685010.A0O34_02320"/>
<proteinExistence type="inferred from homology"/>
<reference evidence="8 9" key="1">
    <citation type="submission" date="2016-04" db="EMBL/GenBank/DDBJ databases">
        <title>Complete Genome Sequence of Chryseobacterium sp. IHBB 10212.</title>
        <authorList>
            <person name="Pal M."/>
            <person name="Swarnkar M.K."/>
            <person name="Kaushal K."/>
            <person name="Chhibber S."/>
            <person name="Singh A.K."/>
            <person name="Gulati A."/>
        </authorList>
    </citation>
    <scope>NUCLEOTIDE SEQUENCE [LARGE SCALE GENOMIC DNA]</scope>
    <source>
        <strain evidence="8 9">IHBB 10212</strain>
    </source>
</reference>
<evidence type="ECO:0000256" key="6">
    <source>
        <dbReference type="ARBA" id="ARBA00047321"/>
    </source>
</evidence>
<evidence type="ECO:0000256" key="1">
    <source>
        <dbReference type="ARBA" id="ARBA00004814"/>
    </source>
</evidence>
<dbReference type="PANTHER" id="PTHR10742">
    <property type="entry name" value="FLAVIN MONOAMINE OXIDASE"/>
    <property type="match status" value="1"/>
</dbReference>
<evidence type="ECO:0000259" key="7">
    <source>
        <dbReference type="Pfam" id="PF01593"/>
    </source>
</evidence>
<evidence type="ECO:0000313" key="8">
    <source>
        <dbReference type="EMBL" id="ANF49457.1"/>
    </source>
</evidence>
<dbReference type="GO" id="GO:0050361">
    <property type="term" value="F:tryptophan 2-monooxygenase activity"/>
    <property type="evidence" value="ECO:0007669"/>
    <property type="project" value="UniProtKB-EC"/>
</dbReference>
<dbReference type="GO" id="GO:0009851">
    <property type="term" value="P:auxin biosynthetic process"/>
    <property type="evidence" value="ECO:0007669"/>
    <property type="project" value="UniProtKB-KW"/>
</dbReference>
<dbReference type="EC" id="1.13.12.3" evidence="3"/>
<dbReference type="KEGG" id="chh:A0O34_02320"/>
<dbReference type="PANTHER" id="PTHR10742:SF410">
    <property type="entry name" value="LYSINE-SPECIFIC HISTONE DEMETHYLASE 2"/>
    <property type="match status" value="1"/>
</dbReference>
<dbReference type="InterPro" id="IPR050281">
    <property type="entry name" value="Flavin_monoamine_oxidase"/>
</dbReference>
<protein>
    <recommendedName>
        <fullName evidence="4">Tryptophan 2-monooxygenase</fullName>
        <ecNumber evidence="3">1.13.12.3</ecNumber>
    </recommendedName>
</protein>
<organism evidence="8 9">
    <name type="scientific">Chryseobacterium glaciei</name>
    <dbReference type="NCBI Taxonomy" id="1685010"/>
    <lineage>
        <taxon>Bacteria</taxon>
        <taxon>Pseudomonadati</taxon>
        <taxon>Bacteroidota</taxon>
        <taxon>Flavobacteriia</taxon>
        <taxon>Flavobacteriales</taxon>
        <taxon>Weeksellaceae</taxon>
        <taxon>Chryseobacterium group</taxon>
        <taxon>Chryseobacterium</taxon>
    </lineage>
</organism>
<dbReference type="Gene3D" id="3.50.50.60">
    <property type="entry name" value="FAD/NAD(P)-binding domain"/>
    <property type="match status" value="1"/>
</dbReference>
<evidence type="ECO:0000313" key="9">
    <source>
        <dbReference type="Proteomes" id="UP000077824"/>
    </source>
</evidence>
<evidence type="ECO:0000256" key="3">
    <source>
        <dbReference type="ARBA" id="ARBA00012535"/>
    </source>
</evidence>
<evidence type="ECO:0000256" key="4">
    <source>
        <dbReference type="ARBA" id="ARBA00017871"/>
    </source>
</evidence>
<dbReference type="Proteomes" id="UP000077824">
    <property type="component" value="Chromosome"/>
</dbReference>
<dbReference type="InterPro" id="IPR036188">
    <property type="entry name" value="FAD/NAD-bd_sf"/>
</dbReference>
<dbReference type="SUPFAM" id="SSF51905">
    <property type="entry name" value="FAD/NAD(P)-binding domain"/>
    <property type="match status" value="1"/>
</dbReference>
<dbReference type="RefSeq" id="WP_066750848.1">
    <property type="nucleotide sequence ID" value="NZ_CP015199.1"/>
</dbReference>
<comment type="catalytic activity">
    <reaction evidence="6">
        <text>L-tryptophan + O2 = indole-3-acetamide + CO2 + H2O</text>
        <dbReference type="Rhea" id="RHEA:16165"/>
        <dbReference type="ChEBI" id="CHEBI:15377"/>
        <dbReference type="ChEBI" id="CHEBI:15379"/>
        <dbReference type="ChEBI" id="CHEBI:16031"/>
        <dbReference type="ChEBI" id="CHEBI:16526"/>
        <dbReference type="ChEBI" id="CHEBI:57912"/>
        <dbReference type="EC" id="1.13.12.3"/>
    </reaction>
</comment>
<dbReference type="InterPro" id="IPR002937">
    <property type="entry name" value="Amino_oxidase"/>
</dbReference>
<comment type="pathway">
    <text evidence="1">Plant hormone metabolism; auxin biosynthesis.</text>
</comment>
<dbReference type="OrthoDB" id="9767561at2"/>
<gene>
    <name evidence="8" type="ORF">A0O34_02320</name>
</gene>
<feature type="domain" description="Amine oxidase" evidence="7">
    <location>
        <begin position="12"/>
        <end position="419"/>
    </location>
</feature>
<name>A0A172XR06_9FLAO</name>
<accession>A0A172XR06</accession>
<dbReference type="Gene3D" id="3.90.660.10">
    <property type="match status" value="1"/>
</dbReference>
<dbReference type="Pfam" id="PF01593">
    <property type="entry name" value="Amino_oxidase"/>
    <property type="match status" value="1"/>
</dbReference>
<evidence type="ECO:0000256" key="5">
    <source>
        <dbReference type="ARBA" id="ARBA00023070"/>
    </source>
</evidence>
<dbReference type="AlphaFoldDB" id="A0A172XR06"/>